<dbReference type="SUPFAM" id="SSF103473">
    <property type="entry name" value="MFS general substrate transporter"/>
    <property type="match status" value="1"/>
</dbReference>
<feature type="transmembrane region" description="Helical" evidence="6">
    <location>
        <begin position="150"/>
        <end position="174"/>
    </location>
</feature>
<dbReference type="OrthoDB" id="9800416at2"/>
<feature type="transmembrane region" description="Helical" evidence="6">
    <location>
        <begin position="295"/>
        <end position="316"/>
    </location>
</feature>
<dbReference type="EMBL" id="PJCH01000011">
    <property type="protein sequence ID" value="PQA86921.1"/>
    <property type="molecule type" value="Genomic_DNA"/>
</dbReference>
<organism evidence="8 9">
    <name type="scientific">Hyphococcus luteus</name>
    <dbReference type="NCBI Taxonomy" id="2058213"/>
    <lineage>
        <taxon>Bacteria</taxon>
        <taxon>Pseudomonadati</taxon>
        <taxon>Pseudomonadota</taxon>
        <taxon>Alphaproteobacteria</taxon>
        <taxon>Parvularculales</taxon>
        <taxon>Parvularculaceae</taxon>
        <taxon>Hyphococcus</taxon>
    </lineage>
</organism>
<dbReference type="AlphaFoldDB" id="A0A2S7K358"/>
<feature type="transmembrane region" description="Helical" evidence="6">
    <location>
        <begin position="322"/>
        <end position="343"/>
    </location>
</feature>
<evidence type="ECO:0000256" key="1">
    <source>
        <dbReference type="ARBA" id="ARBA00004141"/>
    </source>
</evidence>
<keyword evidence="2" id="KW-0813">Transport</keyword>
<proteinExistence type="predicted"/>
<name>A0A2S7K358_9PROT</name>
<evidence type="ECO:0000256" key="6">
    <source>
        <dbReference type="SAM" id="Phobius"/>
    </source>
</evidence>
<comment type="subcellular location">
    <subcellularLocation>
        <location evidence="1">Membrane</location>
        <topology evidence="1">Multi-pass membrane protein</topology>
    </subcellularLocation>
</comment>
<keyword evidence="5 6" id="KW-0472">Membrane</keyword>
<evidence type="ECO:0000256" key="2">
    <source>
        <dbReference type="ARBA" id="ARBA00022448"/>
    </source>
</evidence>
<feature type="transmembrane region" description="Helical" evidence="6">
    <location>
        <begin position="384"/>
        <end position="405"/>
    </location>
</feature>
<keyword evidence="3 6" id="KW-0812">Transmembrane</keyword>
<dbReference type="InterPro" id="IPR036259">
    <property type="entry name" value="MFS_trans_sf"/>
</dbReference>
<keyword evidence="4 6" id="KW-1133">Transmembrane helix</keyword>
<dbReference type="Pfam" id="PF07690">
    <property type="entry name" value="MFS_1"/>
    <property type="match status" value="1"/>
</dbReference>
<feature type="transmembrane region" description="Helical" evidence="6">
    <location>
        <begin position="180"/>
        <end position="200"/>
    </location>
</feature>
<dbReference type="PANTHER" id="PTHR23502:SF132">
    <property type="entry name" value="POLYAMINE TRANSPORTER 2-RELATED"/>
    <property type="match status" value="1"/>
</dbReference>
<dbReference type="CDD" id="cd17320">
    <property type="entry name" value="MFS_MdfA_MDR_like"/>
    <property type="match status" value="1"/>
</dbReference>
<comment type="caution">
    <text evidence="8">The sequence shown here is derived from an EMBL/GenBank/DDBJ whole genome shotgun (WGS) entry which is preliminary data.</text>
</comment>
<dbReference type="PANTHER" id="PTHR23502">
    <property type="entry name" value="MAJOR FACILITATOR SUPERFAMILY"/>
    <property type="match status" value="1"/>
</dbReference>
<evidence type="ECO:0000313" key="9">
    <source>
        <dbReference type="Proteomes" id="UP000239504"/>
    </source>
</evidence>
<feature type="transmembrane region" description="Helical" evidence="6">
    <location>
        <begin position="92"/>
        <end position="115"/>
    </location>
</feature>
<dbReference type="PROSITE" id="PS50850">
    <property type="entry name" value="MFS"/>
    <property type="match status" value="1"/>
</dbReference>
<gene>
    <name evidence="8" type="ORF">CW354_15750</name>
</gene>
<evidence type="ECO:0000259" key="7">
    <source>
        <dbReference type="PROSITE" id="PS50850"/>
    </source>
</evidence>
<feature type="transmembrane region" description="Helical" evidence="6">
    <location>
        <begin position="121"/>
        <end position="138"/>
    </location>
</feature>
<keyword evidence="9" id="KW-1185">Reference proteome</keyword>
<accession>A0A2S7K358</accession>
<dbReference type="Proteomes" id="UP000239504">
    <property type="component" value="Unassembled WGS sequence"/>
</dbReference>
<dbReference type="InterPro" id="IPR011701">
    <property type="entry name" value="MFS"/>
</dbReference>
<protein>
    <recommendedName>
        <fullName evidence="7">Major facilitator superfamily (MFS) profile domain-containing protein</fullName>
    </recommendedName>
</protein>
<sequence>MDRHNMARTQFSQADKRASLSKIELVGLTASVMALTALTIDMMLAALGDISADFNLANENDRQLVVTVFLLGSGVAQLFYGPLSDRFGRRAVFTWSISGFIAATLLCVIATHYSFFIAGRALQGVAAAGGRVVALALVRDLFKGREMASIMSMAMTVGMISPIIAPGIGQLILFVAPWRYVFVVLFAYGAIQLAWVLWRLPETLAPEDRQPLRLSAISGMLRFFFSHRVAVGYTFANACIMGTLMTYIISAQQVYVETYGLGAKFPLAIGSAALAVGAAAMLNSRLVRRIGTRRLSHGALVALALIHAANAMHLSLTGGGTIISFMLFLIPAFFAMGLINANFSSIVMEPMGNMAGTASAVYGFATMTGSSLIGGFAARFYDGTAIPIVAAFALLGFAALISVFLTERGRLFSETPA</sequence>
<dbReference type="GO" id="GO:0005886">
    <property type="term" value="C:plasma membrane"/>
    <property type="evidence" value="ECO:0007669"/>
    <property type="project" value="TreeGrafter"/>
</dbReference>
<dbReference type="InterPro" id="IPR020846">
    <property type="entry name" value="MFS_dom"/>
</dbReference>
<feature type="transmembrane region" description="Helical" evidence="6">
    <location>
        <begin position="25"/>
        <end position="44"/>
    </location>
</feature>
<dbReference type="Gene3D" id="1.20.1720.10">
    <property type="entry name" value="Multidrug resistance protein D"/>
    <property type="match status" value="1"/>
</dbReference>
<feature type="domain" description="Major facilitator superfamily (MFS) profile" evidence="7">
    <location>
        <begin position="25"/>
        <end position="410"/>
    </location>
</feature>
<evidence type="ECO:0000256" key="3">
    <source>
        <dbReference type="ARBA" id="ARBA00022692"/>
    </source>
</evidence>
<reference evidence="8 9" key="1">
    <citation type="submission" date="2017-12" db="EMBL/GenBank/DDBJ databases">
        <authorList>
            <person name="Hurst M.R.H."/>
        </authorList>
    </citation>
    <scope>NUCLEOTIDE SEQUENCE [LARGE SCALE GENOMIC DNA]</scope>
    <source>
        <strain evidence="8 9">SY-3-19</strain>
    </source>
</reference>
<evidence type="ECO:0000256" key="4">
    <source>
        <dbReference type="ARBA" id="ARBA00022989"/>
    </source>
</evidence>
<feature type="transmembrane region" description="Helical" evidence="6">
    <location>
        <begin position="230"/>
        <end position="249"/>
    </location>
</feature>
<feature type="transmembrane region" description="Helical" evidence="6">
    <location>
        <begin position="64"/>
        <end position="80"/>
    </location>
</feature>
<feature type="transmembrane region" description="Helical" evidence="6">
    <location>
        <begin position="261"/>
        <end position="283"/>
    </location>
</feature>
<dbReference type="GO" id="GO:0022857">
    <property type="term" value="F:transmembrane transporter activity"/>
    <property type="evidence" value="ECO:0007669"/>
    <property type="project" value="InterPro"/>
</dbReference>
<evidence type="ECO:0000256" key="5">
    <source>
        <dbReference type="ARBA" id="ARBA00023136"/>
    </source>
</evidence>
<feature type="transmembrane region" description="Helical" evidence="6">
    <location>
        <begin position="355"/>
        <end position="378"/>
    </location>
</feature>
<evidence type="ECO:0000313" key="8">
    <source>
        <dbReference type="EMBL" id="PQA86921.1"/>
    </source>
</evidence>